<dbReference type="EMBL" id="JBHLSV010000016">
    <property type="protein sequence ID" value="MFC0674895.1"/>
    <property type="molecule type" value="Genomic_DNA"/>
</dbReference>
<name>A0ABV6RD14_9MICO</name>
<feature type="transmembrane region" description="Helical" evidence="1">
    <location>
        <begin position="6"/>
        <end position="27"/>
    </location>
</feature>
<evidence type="ECO:0000256" key="1">
    <source>
        <dbReference type="SAM" id="Phobius"/>
    </source>
</evidence>
<dbReference type="Proteomes" id="UP001589793">
    <property type="component" value="Unassembled WGS sequence"/>
</dbReference>
<keyword evidence="1" id="KW-0812">Transmembrane</keyword>
<organism evidence="2 3">
    <name type="scientific">Brachybacterium hainanense</name>
    <dbReference type="NCBI Taxonomy" id="1541174"/>
    <lineage>
        <taxon>Bacteria</taxon>
        <taxon>Bacillati</taxon>
        <taxon>Actinomycetota</taxon>
        <taxon>Actinomycetes</taxon>
        <taxon>Micrococcales</taxon>
        <taxon>Dermabacteraceae</taxon>
        <taxon>Brachybacterium</taxon>
    </lineage>
</organism>
<dbReference type="RefSeq" id="WP_376981410.1">
    <property type="nucleotide sequence ID" value="NZ_JBHLSV010000016.1"/>
</dbReference>
<sequence length="96" mass="9900">MAMALAVLLGVPALLVVIGIVLVALGVRELRATPMRRAGVLPIVAGAGTLLCAVLALSVLWSDMPYGVVLLPVLALVLAALGDLVLLALWAVLRLR</sequence>
<feature type="transmembrane region" description="Helical" evidence="1">
    <location>
        <begin position="39"/>
        <end position="61"/>
    </location>
</feature>
<gene>
    <name evidence="2" type="ORF">ACFFF6_13085</name>
</gene>
<keyword evidence="1" id="KW-1133">Transmembrane helix</keyword>
<reference evidence="2 3" key="1">
    <citation type="submission" date="2024-09" db="EMBL/GenBank/DDBJ databases">
        <authorList>
            <person name="Sun Q."/>
            <person name="Mori K."/>
        </authorList>
    </citation>
    <scope>NUCLEOTIDE SEQUENCE [LARGE SCALE GENOMIC DNA]</scope>
    <source>
        <strain evidence="2 3">CICC 10874</strain>
    </source>
</reference>
<protein>
    <submittedName>
        <fullName evidence="2">Uncharacterized protein</fullName>
    </submittedName>
</protein>
<keyword evidence="1" id="KW-0472">Membrane</keyword>
<feature type="transmembrane region" description="Helical" evidence="1">
    <location>
        <begin position="67"/>
        <end position="93"/>
    </location>
</feature>
<accession>A0ABV6RD14</accession>
<proteinExistence type="predicted"/>
<evidence type="ECO:0000313" key="2">
    <source>
        <dbReference type="EMBL" id="MFC0674895.1"/>
    </source>
</evidence>
<comment type="caution">
    <text evidence="2">The sequence shown here is derived from an EMBL/GenBank/DDBJ whole genome shotgun (WGS) entry which is preliminary data.</text>
</comment>
<evidence type="ECO:0000313" key="3">
    <source>
        <dbReference type="Proteomes" id="UP001589793"/>
    </source>
</evidence>
<keyword evidence="3" id="KW-1185">Reference proteome</keyword>